<evidence type="ECO:0000313" key="16">
    <source>
        <dbReference type="EMBL" id="SDY01292.1"/>
    </source>
</evidence>
<dbReference type="InterPro" id="IPR010722">
    <property type="entry name" value="BATS_dom"/>
</dbReference>
<keyword evidence="10 13" id="KW-0408">Iron</keyword>
<dbReference type="GO" id="GO:0009102">
    <property type="term" value="P:biotin biosynthetic process"/>
    <property type="evidence" value="ECO:0007669"/>
    <property type="project" value="UniProtKB-UniRule"/>
</dbReference>
<name>A0A1H3GD71_9FIRM</name>
<dbReference type="GO" id="GO:0005506">
    <property type="term" value="F:iron ion binding"/>
    <property type="evidence" value="ECO:0007669"/>
    <property type="project" value="UniProtKB-UniRule"/>
</dbReference>
<dbReference type="SUPFAM" id="SSF102114">
    <property type="entry name" value="Radical SAM enzymes"/>
    <property type="match status" value="1"/>
</dbReference>
<evidence type="ECO:0000256" key="9">
    <source>
        <dbReference type="ARBA" id="ARBA00022756"/>
    </source>
</evidence>
<dbReference type="SFLD" id="SFLDG01060">
    <property type="entry name" value="BATS_domain_containing"/>
    <property type="match status" value="1"/>
</dbReference>
<evidence type="ECO:0000256" key="8">
    <source>
        <dbReference type="ARBA" id="ARBA00022723"/>
    </source>
</evidence>
<feature type="binding site" evidence="13 14">
    <location>
        <position position="71"/>
    </location>
    <ligand>
        <name>[4Fe-4S] cluster</name>
        <dbReference type="ChEBI" id="CHEBI:49883"/>
        <note>4Fe-4S-S-AdoMet</note>
    </ligand>
</feature>
<dbReference type="EMBL" id="FNPG01000006">
    <property type="protein sequence ID" value="SDY01292.1"/>
    <property type="molecule type" value="Genomic_DNA"/>
</dbReference>
<gene>
    <name evidence="13" type="primary">bioB</name>
    <name evidence="16" type="ORF">SAMN02910414_00536</name>
</gene>
<dbReference type="SMART" id="SM00876">
    <property type="entry name" value="BATS"/>
    <property type="match status" value="1"/>
</dbReference>
<evidence type="ECO:0000256" key="3">
    <source>
        <dbReference type="ARBA" id="ARBA00012236"/>
    </source>
</evidence>
<feature type="domain" description="Radical SAM core" evidence="15">
    <location>
        <begin position="46"/>
        <end position="275"/>
    </location>
</feature>
<dbReference type="PANTHER" id="PTHR22976">
    <property type="entry name" value="BIOTIN SYNTHASE"/>
    <property type="match status" value="1"/>
</dbReference>
<comment type="subunit">
    <text evidence="13">Homodimer.</text>
</comment>
<dbReference type="SFLD" id="SFLDG01278">
    <property type="entry name" value="biotin_synthase_like"/>
    <property type="match status" value="1"/>
</dbReference>
<feature type="binding site" evidence="13 14">
    <location>
        <position position="68"/>
    </location>
    <ligand>
        <name>[4Fe-4S] cluster</name>
        <dbReference type="ChEBI" id="CHEBI:49883"/>
        <note>4Fe-4S-S-AdoMet</note>
    </ligand>
</feature>
<comment type="cofactor">
    <cofactor evidence="13">
        <name>[2Fe-2S] cluster</name>
        <dbReference type="ChEBI" id="CHEBI:190135"/>
    </cofactor>
    <text evidence="13">Binds 1 [2Fe-2S] cluster. The cluster is coordinated with 3 cysteines and 1 arginine.</text>
</comment>
<dbReference type="PROSITE" id="PS51918">
    <property type="entry name" value="RADICAL_SAM"/>
    <property type="match status" value="1"/>
</dbReference>
<dbReference type="EC" id="2.8.1.6" evidence="3 13"/>
<dbReference type="InterPro" id="IPR006638">
    <property type="entry name" value="Elp3/MiaA/NifB-like_rSAM"/>
</dbReference>
<dbReference type="PANTHER" id="PTHR22976:SF2">
    <property type="entry name" value="BIOTIN SYNTHASE, MITOCHONDRIAL"/>
    <property type="match status" value="1"/>
</dbReference>
<protein>
    <recommendedName>
        <fullName evidence="3 13">Biotin synthase</fullName>
        <ecNumber evidence="3 13">2.8.1.6</ecNumber>
    </recommendedName>
</protein>
<keyword evidence="6 13" id="KW-0949">S-adenosyl-L-methionine</keyword>
<evidence type="ECO:0000256" key="11">
    <source>
        <dbReference type="ARBA" id="ARBA00023014"/>
    </source>
</evidence>
<dbReference type="CDD" id="cd01335">
    <property type="entry name" value="Radical_SAM"/>
    <property type="match status" value="1"/>
</dbReference>
<comment type="caution">
    <text evidence="13">Lacks conserved residue(s) required for the propagation of feature annotation.</text>
</comment>
<dbReference type="Pfam" id="PF04055">
    <property type="entry name" value="Radical_SAM"/>
    <property type="match status" value="1"/>
</dbReference>
<accession>A0A1H3GD71</accession>
<dbReference type="InterPro" id="IPR013785">
    <property type="entry name" value="Aldolase_TIM"/>
</dbReference>
<comment type="catalytic activity">
    <reaction evidence="12 13">
        <text>(4R,5S)-dethiobiotin + (sulfur carrier)-SH + 2 reduced [2Fe-2S]-[ferredoxin] + 2 S-adenosyl-L-methionine = (sulfur carrier)-H + biotin + 2 5'-deoxyadenosine + 2 L-methionine + 2 oxidized [2Fe-2S]-[ferredoxin]</text>
        <dbReference type="Rhea" id="RHEA:22060"/>
        <dbReference type="Rhea" id="RHEA-COMP:10000"/>
        <dbReference type="Rhea" id="RHEA-COMP:10001"/>
        <dbReference type="Rhea" id="RHEA-COMP:14737"/>
        <dbReference type="Rhea" id="RHEA-COMP:14739"/>
        <dbReference type="ChEBI" id="CHEBI:17319"/>
        <dbReference type="ChEBI" id="CHEBI:29917"/>
        <dbReference type="ChEBI" id="CHEBI:33737"/>
        <dbReference type="ChEBI" id="CHEBI:33738"/>
        <dbReference type="ChEBI" id="CHEBI:57586"/>
        <dbReference type="ChEBI" id="CHEBI:57844"/>
        <dbReference type="ChEBI" id="CHEBI:59789"/>
        <dbReference type="ChEBI" id="CHEBI:64428"/>
        <dbReference type="ChEBI" id="CHEBI:149473"/>
        <dbReference type="EC" id="2.8.1.6"/>
    </reaction>
</comment>
<keyword evidence="17" id="KW-1185">Reference proteome</keyword>
<dbReference type="GO" id="GO:0051539">
    <property type="term" value="F:4 iron, 4 sulfur cluster binding"/>
    <property type="evidence" value="ECO:0007669"/>
    <property type="project" value="UniProtKB-KW"/>
</dbReference>
<dbReference type="AlphaFoldDB" id="A0A1H3GD71"/>
<dbReference type="Pfam" id="PF06968">
    <property type="entry name" value="BATS"/>
    <property type="match status" value="1"/>
</dbReference>
<evidence type="ECO:0000256" key="14">
    <source>
        <dbReference type="PIRSR" id="PIRSR001619-1"/>
    </source>
</evidence>
<evidence type="ECO:0000256" key="1">
    <source>
        <dbReference type="ARBA" id="ARBA00004942"/>
    </source>
</evidence>
<dbReference type="Proteomes" id="UP000183918">
    <property type="component" value="Unassembled WGS sequence"/>
</dbReference>
<dbReference type="NCBIfam" id="TIGR00433">
    <property type="entry name" value="bioB"/>
    <property type="match status" value="1"/>
</dbReference>
<dbReference type="InterPro" id="IPR058240">
    <property type="entry name" value="rSAM_sf"/>
</dbReference>
<dbReference type="UniPathway" id="UPA00078">
    <property type="reaction ID" value="UER00162"/>
</dbReference>
<feature type="binding site" evidence="13 14">
    <location>
        <position position="270"/>
    </location>
    <ligand>
        <name>[2Fe-2S] cluster</name>
        <dbReference type="ChEBI" id="CHEBI:190135"/>
    </ligand>
</feature>
<evidence type="ECO:0000313" key="17">
    <source>
        <dbReference type="Proteomes" id="UP000183918"/>
    </source>
</evidence>
<keyword evidence="7 13" id="KW-0001">2Fe-2S</keyword>
<keyword evidence="9 13" id="KW-0093">Biotin biosynthesis</keyword>
<dbReference type="HAMAP" id="MF_01694">
    <property type="entry name" value="BioB"/>
    <property type="match status" value="1"/>
</dbReference>
<comment type="cofactor">
    <cofactor evidence="13 14">
        <name>[4Fe-4S] cluster</name>
        <dbReference type="ChEBI" id="CHEBI:49883"/>
    </cofactor>
    <text evidence="13 14">Binds 1 [4Fe-4S] cluster. The cluster is coordinated with 3 cysteines and an exchangeable S-adenosyl-L-methionine.</text>
</comment>
<dbReference type="InterPro" id="IPR024177">
    <property type="entry name" value="Biotin_synthase"/>
</dbReference>
<evidence type="ECO:0000256" key="10">
    <source>
        <dbReference type="ARBA" id="ARBA00023004"/>
    </source>
</evidence>
<dbReference type="OrthoDB" id="9786826at2"/>
<reference evidence="16 17" key="1">
    <citation type="submission" date="2016-10" db="EMBL/GenBank/DDBJ databases">
        <authorList>
            <person name="de Groot N.N."/>
        </authorList>
    </citation>
    <scope>NUCLEOTIDE SEQUENCE [LARGE SCALE GENOMIC DNA]</scope>
    <source>
        <strain evidence="16 17">DSM 14045</strain>
    </source>
</reference>
<dbReference type="GO" id="GO:0051537">
    <property type="term" value="F:2 iron, 2 sulfur cluster binding"/>
    <property type="evidence" value="ECO:0007669"/>
    <property type="project" value="UniProtKB-KW"/>
</dbReference>
<dbReference type="InterPro" id="IPR002684">
    <property type="entry name" value="Biotin_synth/BioAB"/>
</dbReference>
<evidence type="ECO:0000256" key="6">
    <source>
        <dbReference type="ARBA" id="ARBA00022691"/>
    </source>
</evidence>
<evidence type="ECO:0000256" key="5">
    <source>
        <dbReference type="ARBA" id="ARBA00022679"/>
    </source>
</evidence>
<evidence type="ECO:0000256" key="12">
    <source>
        <dbReference type="ARBA" id="ARBA00051157"/>
    </source>
</evidence>
<dbReference type="GO" id="GO:0004076">
    <property type="term" value="F:biotin synthase activity"/>
    <property type="evidence" value="ECO:0007669"/>
    <property type="project" value="UniProtKB-UniRule"/>
</dbReference>
<dbReference type="eggNOG" id="COG0502">
    <property type="taxonomic scope" value="Bacteria"/>
</dbReference>
<dbReference type="SMART" id="SM00729">
    <property type="entry name" value="Elp3"/>
    <property type="match status" value="1"/>
</dbReference>
<feature type="binding site" evidence="13 14">
    <location>
        <position position="140"/>
    </location>
    <ligand>
        <name>[2Fe-2S] cluster</name>
        <dbReference type="ChEBI" id="CHEBI:190135"/>
    </ligand>
</feature>
<organism evidence="16 17">
    <name type="scientific">Lachnobacterium bovis DSM 14045</name>
    <dbReference type="NCBI Taxonomy" id="1122142"/>
    <lineage>
        <taxon>Bacteria</taxon>
        <taxon>Bacillati</taxon>
        <taxon>Bacillota</taxon>
        <taxon>Clostridia</taxon>
        <taxon>Lachnospirales</taxon>
        <taxon>Lachnospiraceae</taxon>
        <taxon>Lachnobacterium</taxon>
    </lineage>
</organism>
<evidence type="ECO:0000256" key="2">
    <source>
        <dbReference type="ARBA" id="ARBA00010765"/>
    </source>
</evidence>
<evidence type="ECO:0000256" key="4">
    <source>
        <dbReference type="ARBA" id="ARBA00022485"/>
    </source>
</evidence>
<comment type="cofactor">
    <cofactor evidence="14">
        <name>[2Fe-2S] cluster</name>
        <dbReference type="ChEBI" id="CHEBI:190135"/>
    </cofactor>
    <text evidence="14">Binds 1 [2Fe-2S] cluster. The cluster is coordinated with 3 cysteines and 1 arginine.</text>
</comment>
<proteinExistence type="inferred from homology"/>
<evidence type="ECO:0000256" key="7">
    <source>
        <dbReference type="ARBA" id="ARBA00022714"/>
    </source>
</evidence>
<comment type="similarity">
    <text evidence="2 13">Belongs to the radical SAM superfamily. Biotin synthase family.</text>
</comment>
<dbReference type="STRING" id="1122142.SAMN02910414_00536"/>
<comment type="pathway">
    <text evidence="1 13">Cofactor biosynthesis; biotin biosynthesis; biotin from 7,8-diaminononanoate: step 2/2.</text>
</comment>
<evidence type="ECO:0000259" key="15">
    <source>
        <dbReference type="PROSITE" id="PS51918"/>
    </source>
</evidence>
<feature type="binding site" evidence="13 14">
    <location>
        <position position="200"/>
    </location>
    <ligand>
        <name>[2Fe-2S] cluster</name>
        <dbReference type="ChEBI" id="CHEBI:190135"/>
    </ligand>
</feature>
<dbReference type="PIRSF" id="PIRSF001619">
    <property type="entry name" value="Biotin_synth"/>
    <property type="match status" value="1"/>
</dbReference>
<keyword evidence="11 13" id="KW-0411">Iron-sulfur</keyword>
<comment type="function">
    <text evidence="13">Catalyzes the conversion of dethiobiotin (DTB) to biotin by the insertion of a sulfur atom into dethiobiotin via a radical-based mechanism.</text>
</comment>
<keyword evidence="4 13" id="KW-0004">4Fe-4S</keyword>
<dbReference type="SFLD" id="SFLDS00029">
    <property type="entry name" value="Radical_SAM"/>
    <property type="match status" value="1"/>
</dbReference>
<keyword evidence="8 13" id="KW-0479">Metal-binding</keyword>
<feature type="binding site" evidence="13 14">
    <location>
        <position position="64"/>
    </location>
    <ligand>
        <name>[4Fe-4S] cluster</name>
        <dbReference type="ChEBI" id="CHEBI:49883"/>
        <note>4Fe-4S-S-AdoMet</note>
    </ligand>
</feature>
<keyword evidence="5 13" id="KW-0808">Transferase</keyword>
<evidence type="ECO:0000256" key="13">
    <source>
        <dbReference type="HAMAP-Rule" id="MF_01694"/>
    </source>
</evidence>
<sequence>MKVNLLELANEIIDGKLLQKDDNLDFLVTCDLSELKEAANRIRKAFCGDTVDLCTIINGKSGNCGENCKYCAQSSYNHTSCKNYNFLNGDLILREARNNASEGVNRFAIVTSGKSLSGKEFEQALDIYSKINKETTLSLCASLGFLTKNQFKKLYDVGVRNYHDNIETSRRYFPHICTTHSFDEKLATIKLAQSVGFNVCSGGIIGMGETWQDRIDMALTLQNLKIKSIPINVLMAIPGTPLENQAPLSPEEILRTIAIFRLINPSADIRLAGGRKLLPNNGKEAFSCGISSTITGNMLTTSGSTIKSDRNMLKQLGRIVI</sequence>
<dbReference type="InterPro" id="IPR007197">
    <property type="entry name" value="rSAM"/>
</dbReference>
<dbReference type="Gene3D" id="3.20.20.70">
    <property type="entry name" value="Aldolase class I"/>
    <property type="match status" value="1"/>
</dbReference>